<dbReference type="InterPro" id="IPR023936">
    <property type="entry name" value="RutE-like"/>
</dbReference>
<dbReference type="PANTHER" id="PTHR43543:SF1">
    <property type="entry name" value="MALONIC SEMIALDEHYDE REDUCTASE RUTE-RELATED"/>
    <property type="match status" value="1"/>
</dbReference>
<feature type="domain" description="Nitroreductase" evidence="6">
    <location>
        <begin position="17"/>
        <end position="172"/>
    </location>
</feature>
<dbReference type="CDD" id="cd02148">
    <property type="entry name" value="RutE-like"/>
    <property type="match status" value="1"/>
</dbReference>
<evidence type="ECO:0000256" key="5">
    <source>
        <dbReference type="HAMAP-Rule" id="MF_01204"/>
    </source>
</evidence>
<evidence type="ECO:0000256" key="3">
    <source>
        <dbReference type="ARBA" id="ARBA00022857"/>
    </source>
</evidence>
<keyword evidence="3 5" id="KW-0521">NADP</keyword>
<keyword evidence="1 5" id="KW-0285">Flavoprotein</keyword>
<dbReference type="EC" id="1.-.-.-" evidence="5"/>
<dbReference type="InterPro" id="IPR000415">
    <property type="entry name" value="Nitroreductase-like"/>
</dbReference>
<comment type="cofactor">
    <cofactor evidence="5">
        <name>FMN</name>
        <dbReference type="ChEBI" id="CHEBI:58210"/>
    </cofactor>
</comment>
<comment type="similarity">
    <text evidence="5">Belongs to the nitroreductase family. HadB/RutE subfamily.</text>
</comment>
<dbReference type="HAMAP" id="MF_01204">
    <property type="entry name" value="Oxidoreductase_RutE_HadB"/>
    <property type="match status" value="1"/>
</dbReference>
<dbReference type="SUPFAM" id="SSF55469">
    <property type="entry name" value="FMN-dependent nitroreductase-like"/>
    <property type="match status" value="1"/>
</dbReference>
<dbReference type="PANTHER" id="PTHR43543">
    <property type="entry name" value="MALONIC SEMIALDEHYDE REDUCTASE RUTE-RELATED"/>
    <property type="match status" value="1"/>
</dbReference>
<dbReference type="OrthoDB" id="9784375at2"/>
<evidence type="ECO:0000256" key="1">
    <source>
        <dbReference type="ARBA" id="ARBA00022630"/>
    </source>
</evidence>
<keyword evidence="4 5" id="KW-0560">Oxidoreductase</keyword>
<evidence type="ECO:0000313" key="8">
    <source>
        <dbReference type="Proteomes" id="UP000248021"/>
    </source>
</evidence>
<dbReference type="GO" id="GO:0016491">
    <property type="term" value="F:oxidoreductase activity"/>
    <property type="evidence" value="ECO:0007669"/>
    <property type="project" value="UniProtKB-UniRule"/>
</dbReference>
<proteinExistence type="inferred from homology"/>
<accession>A0A2V3TXU5</accession>
<dbReference type="InterPro" id="IPR029479">
    <property type="entry name" value="Nitroreductase"/>
</dbReference>
<protein>
    <recommendedName>
        <fullName evidence="5">Putative NADH dehydrogenase/NAD(P)H nitroreductase C7450_11243</fullName>
        <ecNumber evidence="5">1.-.-.-</ecNumber>
    </recommendedName>
</protein>
<keyword evidence="8" id="KW-1185">Reference proteome</keyword>
<dbReference type="Pfam" id="PF00881">
    <property type="entry name" value="Nitroreductase"/>
    <property type="match status" value="1"/>
</dbReference>
<organism evidence="7 8">
    <name type="scientific">Chelatococcus asaccharovorans</name>
    <dbReference type="NCBI Taxonomy" id="28210"/>
    <lineage>
        <taxon>Bacteria</taxon>
        <taxon>Pseudomonadati</taxon>
        <taxon>Pseudomonadota</taxon>
        <taxon>Alphaproteobacteria</taxon>
        <taxon>Hyphomicrobiales</taxon>
        <taxon>Chelatococcaceae</taxon>
        <taxon>Chelatococcus</taxon>
    </lineage>
</organism>
<evidence type="ECO:0000259" key="6">
    <source>
        <dbReference type="Pfam" id="PF00881"/>
    </source>
</evidence>
<dbReference type="RefSeq" id="WP_110377267.1">
    <property type="nucleotide sequence ID" value="NZ_CAKNFM010000002.1"/>
</dbReference>
<dbReference type="EMBL" id="QJJK01000012">
    <property type="protein sequence ID" value="PXW54014.1"/>
    <property type="molecule type" value="Genomic_DNA"/>
</dbReference>
<name>A0A2V3TXU5_9HYPH</name>
<dbReference type="InterPro" id="IPR050461">
    <property type="entry name" value="Nitroreductase_HadB/RutE"/>
</dbReference>
<evidence type="ECO:0000256" key="2">
    <source>
        <dbReference type="ARBA" id="ARBA00022643"/>
    </source>
</evidence>
<evidence type="ECO:0000313" key="7">
    <source>
        <dbReference type="EMBL" id="PXW54014.1"/>
    </source>
</evidence>
<dbReference type="Proteomes" id="UP000248021">
    <property type="component" value="Unassembled WGS sequence"/>
</dbReference>
<sequence>MSRLNDDALDQLFREARTANKWQDKPVGEDVLHALYDLLKFGPTSANCCPARFLFVHTPEGKKRLSPAMSAGNRDKTMAAPVNVVVAYDPHFADELPFLFPHQDARPWFAAPEVAYQTAFRNGSLQGAYLIMAARSLGLDCGPMSGFDAAKIEAEFFADTGWKANFMVNLGYADPSGTMERLPRLPFDKACAMV</sequence>
<dbReference type="Gene3D" id="3.40.109.10">
    <property type="entry name" value="NADH Oxidase"/>
    <property type="match status" value="1"/>
</dbReference>
<dbReference type="NCBIfam" id="NF003768">
    <property type="entry name" value="PRK05365.1"/>
    <property type="match status" value="1"/>
</dbReference>
<evidence type="ECO:0000256" key="4">
    <source>
        <dbReference type="ARBA" id="ARBA00023002"/>
    </source>
</evidence>
<comment type="caution">
    <text evidence="7">The sequence shown here is derived from an EMBL/GenBank/DDBJ whole genome shotgun (WGS) entry which is preliminary data.</text>
</comment>
<reference evidence="7 8" key="1">
    <citation type="submission" date="2018-05" db="EMBL/GenBank/DDBJ databases">
        <title>Genomic Encyclopedia of Type Strains, Phase IV (KMG-IV): sequencing the most valuable type-strain genomes for metagenomic binning, comparative biology and taxonomic classification.</title>
        <authorList>
            <person name="Goeker M."/>
        </authorList>
    </citation>
    <scope>NUCLEOTIDE SEQUENCE [LARGE SCALE GENOMIC DNA]</scope>
    <source>
        <strain evidence="7 8">DSM 6462</strain>
    </source>
</reference>
<keyword evidence="5" id="KW-0520">NAD</keyword>
<keyword evidence="2 5" id="KW-0288">FMN</keyword>
<dbReference type="AlphaFoldDB" id="A0A2V3TXU5"/>
<gene>
    <name evidence="7" type="ORF">C7450_11243</name>
</gene>